<dbReference type="Proteomes" id="UP000228934">
    <property type="component" value="Unassembled WGS sequence"/>
</dbReference>
<evidence type="ECO:0000313" key="4">
    <source>
        <dbReference type="Proteomes" id="UP000228934"/>
    </source>
</evidence>
<proteinExistence type="inferred from homology"/>
<comment type="similarity">
    <text evidence="1 2">Belongs to the phospholipid scramblase family.</text>
</comment>
<dbReference type="EMBL" id="KV938322">
    <property type="protein sequence ID" value="PIO27399.1"/>
    <property type="molecule type" value="Genomic_DNA"/>
</dbReference>
<dbReference type="InterPro" id="IPR025659">
    <property type="entry name" value="Tubby-like_C"/>
</dbReference>
<organism evidence="3 4">
    <name type="scientific">Aquarana catesbeiana</name>
    <name type="common">American bullfrog</name>
    <name type="synonym">Rana catesbeiana</name>
    <dbReference type="NCBI Taxonomy" id="8400"/>
    <lineage>
        <taxon>Eukaryota</taxon>
        <taxon>Metazoa</taxon>
        <taxon>Chordata</taxon>
        <taxon>Craniata</taxon>
        <taxon>Vertebrata</taxon>
        <taxon>Euteleostomi</taxon>
        <taxon>Amphibia</taxon>
        <taxon>Batrachia</taxon>
        <taxon>Anura</taxon>
        <taxon>Neobatrachia</taxon>
        <taxon>Ranoidea</taxon>
        <taxon>Ranidae</taxon>
        <taxon>Aquarana</taxon>
    </lineage>
</organism>
<keyword evidence="4" id="KW-1185">Reference proteome</keyword>
<comment type="function">
    <text evidence="2">May mediate accelerated ATP-independent bidirectional transbilayer migration of phospholipids upon binding calcium ions that results in a loss of phospholipid asymmetry in the plasma membrane.</text>
</comment>
<gene>
    <name evidence="3" type="ORF">AB205_0119830</name>
</gene>
<keyword evidence="2" id="KW-0449">Lipoprotein</keyword>
<dbReference type="SUPFAM" id="SSF54518">
    <property type="entry name" value="Tubby C-terminal domain-like"/>
    <property type="match status" value="1"/>
</dbReference>
<keyword evidence="2" id="KW-0106">Calcium</keyword>
<dbReference type="InterPro" id="IPR005552">
    <property type="entry name" value="Scramblase"/>
</dbReference>
<accession>A0A2G9RHN0</accession>
<name>A0A2G9RHN0_AQUCT</name>
<evidence type="ECO:0000313" key="3">
    <source>
        <dbReference type="EMBL" id="PIO27399.1"/>
    </source>
</evidence>
<dbReference type="PANTHER" id="PTHR23248:SF66">
    <property type="entry name" value="PHOSPHOLIPID SCRAMBLASE"/>
    <property type="match status" value="1"/>
</dbReference>
<comment type="cofactor">
    <cofactor evidence="2">
        <name>Ca(2+)</name>
        <dbReference type="ChEBI" id="CHEBI:29108"/>
    </cofactor>
</comment>
<dbReference type="PANTHER" id="PTHR23248">
    <property type="entry name" value="PHOSPHOLIPID SCRAMBLASE-RELATED"/>
    <property type="match status" value="1"/>
</dbReference>
<protein>
    <recommendedName>
        <fullName evidence="2">Phospholipid scramblase</fullName>
    </recommendedName>
</protein>
<dbReference type="Pfam" id="PF03803">
    <property type="entry name" value="Scramblase"/>
    <property type="match status" value="1"/>
</dbReference>
<dbReference type="GO" id="GO:0017128">
    <property type="term" value="F:phospholipid scramblase activity"/>
    <property type="evidence" value="ECO:0007669"/>
    <property type="project" value="InterPro"/>
</dbReference>
<dbReference type="GO" id="GO:0005886">
    <property type="term" value="C:plasma membrane"/>
    <property type="evidence" value="ECO:0007669"/>
    <property type="project" value="TreeGrafter"/>
</dbReference>
<dbReference type="AlphaFoldDB" id="A0A2G9RHN0"/>
<keyword evidence="2" id="KW-0564">Palmitate</keyword>
<dbReference type="OrthoDB" id="191150at2759"/>
<reference evidence="4" key="1">
    <citation type="journal article" date="2017" name="Nat. Commun.">
        <title>The North American bullfrog draft genome provides insight into hormonal regulation of long noncoding RNA.</title>
        <authorList>
            <person name="Hammond S.A."/>
            <person name="Warren R.L."/>
            <person name="Vandervalk B.P."/>
            <person name="Kucuk E."/>
            <person name="Khan H."/>
            <person name="Gibb E.A."/>
            <person name="Pandoh P."/>
            <person name="Kirk H."/>
            <person name="Zhao Y."/>
            <person name="Jones M."/>
            <person name="Mungall A.J."/>
            <person name="Coope R."/>
            <person name="Pleasance S."/>
            <person name="Moore R.A."/>
            <person name="Holt R.A."/>
            <person name="Round J.M."/>
            <person name="Ohora S."/>
            <person name="Walle B.V."/>
            <person name="Veldhoen N."/>
            <person name="Helbing C.C."/>
            <person name="Birol I."/>
        </authorList>
    </citation>
    <scope>NUCLEOTIDE SEQUENCE [LARGE SCALE GENOMIC DNA]</scope>
</reference>
<evidence type="ECO:0000256" key="1">
    <source>
        <dbReference type="ARBA" id="ARBA00005350"/>
    </source>
</evidence>
<feature type="non-terminal residue" evidence="3">
    <location>
        <position position="1"/>
    </location>
</feature>
<sequence length="214" mass="24316">GIMDGFPVAPPGLEYLLQVDGLFIKETRNSIFQNYNTYDLFGTDGQLVYQATEQRECCGPRMDCRVANTQGYNVLNLLVPLECCACDAKVSSSSGEILGYIMQEWTIFTLSFDILDPSGLVCFNVKGPGWGEGFMSDLHYKIFSADRITEIGVITRVLRGFRKEVFSYKDNYTINFPIDLHVSLKAMIMASALFIDLLIEEHRRRERSRAARRH</sequence>
<evidence type="ECO:0000256" key="2">
    <source>
        <dbReference type="RuleBase" id="RU363116"/>
    </source>
</evidence>